<evidence type="ECO:0000256" key="2">
    <source>
        <dbReference type="PIRSR" id="PIRSR613078-2"/>
    </source>
</evidence>
<organism evidence="3 4">
    <name type="scientific">Limosilactobacillus mucosae DSM 13345</name>
    <dbReference type="NCBI Taxonomy" id="1423771"/>
    <lineage>
        <taxon>Bacteria</taxon>
        <taxon>Bacillati</taxon>
        <taxon>Bacillota</taxon>
        <taxon>Bacilli</taxon>
        <taxon>Lactobacillales</taxon>
        <taxon>Lactobacillaceae</taxon>
        <taxon>Limosilactobacillus</taxon>
    </lineage>
</organism>
<dbReference type="SUPFAM" id="SSF53254">
    <property type="entry name" value="Phosphoglycerate mutase-like"/>
    <property type="match status" value="1"/>
</dbReference>
<dbReference type="InterPro" id="IPR013078">
    <property type="entry name" value="His_Pase_superF_clade-1"/>
</dbReference>
<dbReference type="Pfam" id="PF00300">
    <property type="entry name" value="His_Phos_1"/>
    <property type="match status" value="1"/>
</dbReference>
<dbReference type="Proteomes" id="UP000050901">
    <property type="component" value="Unassembled WGS sequence"/>
</dbReference>
<dbReference type="GO" id="GO:0005737">
    <property type="term" value="C:cytoplasm"/>
    <property type="evidence" value="ECO:0007669"/>
    <property type="project" value="TreeGrafter"/>
</dbReference>
<evidence type="ECO:0000313" key="3">
    <source>
        <dbReference type="EMBL" id="KRL24964.1"/>
    </source>
</evidence>
<reference evidence="3 4" key="1">
    <citation type="journal article" date="2015" name="Genome Announc.">
        <title>Expanding the biotechnology potential of lactobacilli through comparative genomics of 213 strains and associated genera.</title>
        <authorList>
            <person name="Sun Z."/>
            <person name="Harris H.M."/>
            <person name="McCann A."/>
            <person name="Guo C."/>
            <person name="Argimon S."/>
            <person name="Zhang W."/>
            <person name="Yang X."/>
            <person name="Jeffery I.B."/>
            <person name="Cooney J.C."/>
            <person name="Kagawa T.F."/>
            <person name="Liu W."/>
            <person name="Song Y."/>
            <person name="Salvetti E."/>
            <person name="Wrobel A."/>
            <person name="Rasinkangas P."/>
            <person name="Parkhill J."/>
            <person name="Rea M.C."/>
            <person name="O'Sullivan O."/>
            <person name="Ritari J."/>
            <person name="Douillard F.P."/>
            <person name="Paul Ross R."/>
            <person name="Yang R."/>
            <person name="Briner A.E."/>
            <person name="Felis G.E."/>
            <person name="de Vos W.M."/>
            <person name="Barrangou R."/>
            <person name="Klaenhammer T.R."/>
            <person name="Caufield P.W."/>
            <person name="Cui Y."/>
            <person name="Zhang H."/>
            <person name="O'Toole P.W."/>
        </authorList>
    </citation>
    <scope>NUCLEOTIDE SEQUENCE [LARGE SCALE GENOMIC DNA]</scope>
    <source>
        <strain evidence="3 4">DSM 13345</strain>
    </source>
</reference>
<feature type="binding site" evidence="2">
    <location>
        <position position="85"/>
    </location>
    <ligand>
        <name>substrate</name>
    </ligand>
</feature>
<feature type="binding site" evidence="2">
    <location>
        <begin position="109"/>
        <end position="112"/>
    </location>
    <ligand>
        <name>substrate</name>
    </ligand>
</feature>
<evidence type="ECO:0000256" key="1">
    <source>
        <dbReference type="PIRSR" id="PIRSR613078-1"/>
    </source>
</evidence>
<dbReference type="CDD" id="cd07067">
    <property type="entry name" value="HP_PGM_like"/>
    <property type="match status" value="1"/>
</dbReference>
<gene>
    <name evidence="3" type="ORF">FC47_GL000628</name>
</gene>
<accession>A0A0R1P3W4</accession>
<feature type="active site" description="Tele-phosphohistidine intermediate" evidence="1">
    <location>
        <position position="33"/>
    </location>
</feature>
<dbReference type="InterPro" id="IPR050275">
    <property type="entry name" value="PGM_Phosphatase"/>
</dbReference>
<dbReference type="PANTHER" id="PTHR48100:SF1">
    <property type="entry name" value="HISTIDINE PHOSPHATASE FAMILY PROTEIN-RELATED"/>
    <property type="match status" value="1"/>
</dbReference>
<name>A0A0R1P3W4_LIMMU</name>
<dbReference type="GO" id="GO:0016791">
    <property type="term" value="F:phosphatase activity"/>
    <property type="evidence" value="ECO:0007669"/>
    <property type="project" value="TreeGrafter"/>
</dbReference>
<evidence type="ECO:0000313" key="4">
    <source>
        <dbReference type="Proteomes" id="UP000050901"/>
    </source>
</evidence>
<proteinExistence type="predicted"/>
<dbReference type="Gene3D" id="3.40.50.1240">
    <property type="entry name" value="Phosphoglycerate mutase-like"/>
    <property type="match status" value="1"/>
</dbReference>
<dbReference type="PANTHER" id="PTHR48100">
    <property type="entry name" value="BROAD-SPECIFICITY PHOSPHATASE YOR283W-RELATED"/>
    <property type="match status" value="1"/>
</dbReference>
<feature type="binding site" evidence="2">
    <location>
        <begin position="32"/>
        <end position="39"/>
    </location>
    <ligand>
        <name>substrate</name>
    </ligand>
</feature>
<sequence>MQKNVNNKFDSGIMTKNQSRKEKNMTEFYIVRHGRTFANAAGLKQGTINTPQTYLTDEGRAQAQLLAQNFDLRDFDALYVSPLERTKQTAAILNEEAQLPVIEDGRLLEISYGDWDGQPNDELMNQYPELFSTFVKDVRPEYAAVAHGETFTHVEKRVQDFIKDVTAQHPDERVVVVTHGFTVRSFAASATHAPGLTILEPENCSVTKLIVEPTTLEQHLIYYNRSTQGF</sequence>
<dbReference type="EMBL" id="AZEQ01000015">
    <property type="protein sequence ID" value="KRL24964.1"/>
    <property type="molecule type" value="Genomic_DNA"/>
</dbReference>
<dbReference type="AlphaFoldDB" id="A0A0R1P3W4"/>
<comment type="caution">
    <text evidence="3">The sequence shown here is derived from an EMBL/GenBank/DDBJ whole genome shotgun (WGS) entry which is preliminary data.</text>
</comment>
<feature type="active site" description="Proton donor/acceptor" evidence="1">
    <location>
        <position position="109"/>
    </location>
</feature>
<dbReference type="PATRIC" id="fig|1423771.3.peg.635"/>
<protein>
    <submittedName>
        <fullName evidence="3">Phosphoglycerate mutase family protein</fullName>
    </submittedName>
</protein>
<dbReference type="SMART" id="SM00855">
    <property type="entry name" value="PGAM"/>
    <property type="match status" value="1"/>
</dbReference>
<dbReference type="InterPro" id="IPR029033">
    <property type="entry name" value="His_PPase_superfam"/>
</dbReference>